<protein>
    <recommendedName>
        <fullName evidence="4">Serine/threonine-protein phosphatase PGAM5, mitochondrial</fullName>
        <ecNumber evidence="2">3.1.3.16</ecNumber>
    </recommendedName>
    <alternativeName>
        <fullName evidence="5">Serine/threonine-protein phosphatase Pgam5, mitochondrial</fullName>
    </alternativeName>
</protein>
<evidence type="ECO:0000313" key="10">
    <source>
        <dbReference type="EMBL" id="CAF1153250.1"/>
    </source>
</evidence>
<dbReference type="CDD" id="cd07067">
    <property type="entry name" value="HP_PGM_like"/>
    <property type="match status" value="1"/>
</dbReference>
<dbReference type="GO" id="GO:0090141">
    <property type="term" value="P:positive regulation of mitochondrial fission"/>
    <property type="evidence" value="ECO:0007669"/>
    <property type="project" value="TreeGrafter"/>
</dbReference>
<dbReference type="Proteomes" id="UP000663889">
    <property type="component" value="Unassembled WGS sequence"/>
</dbReference>
<keyword evidence="3" id="KW-0378">Hydrolase</keyword>
<dbReference type="SUPFAM" id="SSF53254">
    <property type="entry name" value="Phosphoglycerate mutase-like"/>
    <property type="match status" value="1"/>
</dbReference>
<proteinExistence type="inferred from homology"/>
<evidence type="ECO:0000256" key="1">
    <source>
        <dbReference type="ARBA" id="ARBA00006717"/>
    </source>
</evidence>
<sequence length="277" mass="32415">MSLIVKRRKWSVNTNTNTETTLTTDSSSISNKSSTDDSQSELSENYNKPVRHLFLVRHGQYQRQRTQSDGHLTARGQKQAWYAANFLISQLPDNVLFDSLTHSDMIRTRETATIIYKQLKLMKKIDIEYFSIDTDFREHNLLFTFLLEGNWHALKHDYFRLKKKTIKNAARTTFEIIVAHRNIIGHCIELLTMIQPDKSIAFNASITHIIVNQRDVIVDYAYKHDFIPLDLLTMWEIYLPLGESRIDERKYIHFDVNGVKGTQRKGCCIRLLISCFR</sequence>
<evidence type="ECO:0000256" key="2">
    <source>
        <dbReference type="ARBA" id="ARBA00013081"/>
    </source>
</evidence>
<dbReference type="EC" id="3.1.3.16" evidence="2"/>
<evidence type="ECO:0000313" key="11">
    <source>
        <dbReference type="EMBL" id="CAF3768155.1"/>
    </source>
</evidence>
<evidence type="ECO:0000256" key="6">
    <source>
        <dbReference type="SAM" id="MobiDB-lite"/>
    </source>
</evidence>
<reference evidence="7" key="1">
    <citation type="submission" date="2021-02" db="EMBL/GenBank/DDBJ databases">
        <authorList>
            <person name="Nowell W R."/>
        </authorList>
    </citation>
    <scope>NUCLEOTIDE SEQUENCE</scope>
</reference>
<comment type="similarity">
    <text evidence="1">Belongs to the phosphoglycerate mutase family. BPG-dependent PGAM subfamily.</text>
</comment>
<dbReference type="InterPro" id="IPR013078">
    <property type="entry name" value="His_Pase_superF_clade-1"/>
</dbReference>
<dbReference type="EMBL" id="CAJNOT010001145">
    <property type="protein sequence ID" value="CAF1153250.1"/>
    <property type="molecule type" value="Genomic_DNA"/>
</dbReference>
<dbReference type="GO" id="GO:0005739">
    <property type="term" value="C:mitochondrion"/>
    <property type="evidence" value="ECO:0007669"/>
    <property type="project" value="TreeGrafter"/>
</dbReference>
<evidence type="ECO:0000313" key="7">
    <source>
        <dbReference type="EMBL" id="CAF0955246.1"/>
    </source>
</evidence>
<dbReference type="InterPro" id="IPR051021">
    <property type="entry name" value="Mito_Ser/Thr_phosphatase"/>
</dbReference>
<dbReference type="EMBL" id="CAJOBE010001731">
    <property type="protein sequence ID" value="CAF3769787.1"/>
    <property type="molecule type" value="Genomic_DNA"/>
</dbReference>
<feature type="region of interest" description="Disordered" evidence="6">
    <location>
        <begin position="16"/>
        <end position="42"/>
    </location>
</feature>
<evidence type="ECO:0000313" key="9">
    <source>
        <dbReference type="EMBL" id="CAF1119148.1"/>
    </source>
</evidence>
<evidence type="ECO:0000256" key="5">
    <source>
        <dbReference type="ARBA" id="ARBA00040722"/>
    </source>
</evidence>
<evidence type="ECO:0000313" key="12">
    <source>
        <dbReference type="EMBL" id="CAF3769787.1"/>
    </source>
</evidence>
<dbReference type="Proteomes" id="UP000663882">
    <property type="component" value="Unassembled WGS sequence"/>
</dbReference>
<dbReference type="PANTHER" id="PTHR20935:SF0">
    <property type="entry name" value="SERINE_THREONINE-PROTEIN PHOSPHATASE PGAM5, MITOCHONDRIAL"/>
    <property type="match status" value="1"/>
</dbReference>
<accession>A0A814DL92</accession>
<organism evidence="7 14">
    <name type="scientific">Rotaria sordida</name>
    <dbReference type="NCBI Taxonomy" id="392033"/>
    <lineage>
        <taxon>Eukaryota</taxon>
        <taxon>Metazoa</taxon>
        <taxon>Spiralia</taxon>
        <taxon>Gnathifera</taxon>
        <taxon>Rotifera</taxon>
        <taxon>Eurotatoria</taxon>
        <taxon>Bdelloidea</taxon>
        <taxon>Philodinida</taxon>
        <taxon>Philodinidae</taxon>
        <taxon>Rotaria</taxon>
    </lineage>
</organism>
<feature type="compositionally biased region" description="Low complexity" evidence="6">
    <location>
        <begin position="16"/>
        <end position="37"/>
    </location>
</feature>
<dbReference type="EMBL" id="CAJNOU010000561">
    <property type="protein sequence ID" value="CAF1032841.1"/>
    <property type="molecule type" value="Genomic_DNA"/>
</dbReference>
<evidence type="ECO:0000313" key="8">
    <source>
        <dbReference type="EMBL" id="CAF1032841.1"/>
    </source>
</evidence>
<dbReference type="PANTHER" id="PTHR20935">
    <property type="entry name" value="PHOSPHOGLYCERATE MUTASE-RELATED"/>
    <property type="match status" value="1"/>
</dbReference>
<comment type="caution">
    <text evidence="7">The sequence shown here is derived from an EMBL/GenBank/DDBJ whole genome shotgun (WGS) entry which is preliminary data.</text>
</comment>
<dbReference type="Proteomes" id="UP000663864">
    <property type="component" value="Unassembled WGS sequence"/>
</dbReference>
<dbReference type="GO" id="GO:0004722">
    <property type="term" value="F:protein serine/threonine phosphatase activity"/>
    <property type="evidence" value="ECO:0007669"/>
    <property type="project" value="UniProtKB-EC"/>
</dbReference>
<keyword evidence="13" id="KW-1185">Reference proteome</keyword>
<dbReference type="EMBL" id="CAJNOO010000478">
    <property type="protein sequence ID" value="CAF0955246.1"/>
    <property type="molecule type" value="Genomic_DNA"/>
</dbReference>
<name>A0A814DL92_9BILA</name>
<evidence type="ECO:0000256" key="4">
    <source>
        <dbReference type="ARBA" id="ARBA00039765"/>
    </source>
</evidence>
<dbReference type="Proteomes" id="UP000663870">
    <property type="component" value="Unassembled WGS sequence"/>
</dbReference>
<gene>
    <name evidence="12" type="ORF">FNK824_LOCUS13291</name>
    <name evidence="9" type="ORF">JXQ802_LOCUS20107</name>
    <name evidence="11" type="ORF">OTI717_LOCUS16503</name>
    <name evidence="7" type="ORF">RFH988_LOCUS11849</name>
    <name evidence="8" type="ORF">SEV965_LOCUS12405</name>
    <name evidence="10" type="ORF">ZHD862_LOCUS20279</name>
</gene>
<dbReference type="Gene3D" id="3.40.50.1240">
    <property type="entry name" value="Phosphoglycerate mutase-like"/>
    <property type="match status" value="1"/>
</dbReference>
<dbReference type="SMART" id="SM00855">
    <property type="entry name" value="PGAM"/>
    <property type="match status" value="1"/>
</dbReference>
<dbReference type="Pfam" id="PF00300">
    <property type="entry name" value="His_Phos_1"/>
    <property type="match status" value="1"/>
</dbReference>
<evidence type="ECO:0000313" key="14">
    <source>
        <dbReference type="Proteomes" id="UP000663882"/>
    </source>
</evidence>
<dbReference type="InterPro" id="IPR029033">
    <property type="entry name" value="His_PPase_superfam"/>
</dbReference>
<dbReference type="OrthoDB" id="2118094at2759"/>
<evidence type="ECO:0000256" key="3">
    <source>
        <dbReference type="ARBA" id="ARBA00022801"/>
    </source>
</evidence>
<dbReference type="Proteomes" id="UP000663823">
    <property type="component" value="Unassembled WGS sequence"/>
</dbReference>
<dbReference type="AlphaFoldDB" id="A0A814DL92"/>
<dbReference type="Proteomes" id="UP000663874">
    <property type="component" value="Unassembled WGS sequence"/>
</dbReference>
<dbReference type="EMBL" id="CAJOAX010002065">
    <property type="protein sequence ID" value="CAF3768155.1"/>
    <property type="molecule type" value="Genomic_DNA"/>
</dbReference>
<evidence type="ECO:0000313" key="13">
    <source>
        <dbReference type="Proteomes" id="UP000663870"/>
    </source>
</evidence>
<dbReference type="EMBL" id="CAJNOL010000567">
    <property type="protein sequence ID" value="CAF1119148.1"/>
    <property type="molecule type" value="Genomic_DNA"/>
</dbReference>